<feature type="transmembrane region" description="Helical" evidence="1">
    <location>
        <begin position="989"/>
        <end position="1014"/>
    </location>
</feature>
<dbReference type="PANTHER" id="PTHR32063">
    <property type="match status" value="1"/>
</dbReference>
<comment type="caution">
    <text evidence="2">The sequence shown here is derived from an EMBL/GenBank/DDBJ whole genome shotgun (WGS) entry which is preliminary data.</text>
</comment>
<reference evidence="2" key="1">
    <citation type="submission" date="2023-07" db="EMBL/GenBank/DDBJ databases">
        <title>Genomic Encyclopedia of Type Strains, Phase IV (KMG-IV): sequencing the most valuable type-strain genomes for metagenomic binning, comparative biology and taxonomic classification.</title>
        <authorList>
            <person name="Goeker M."/>
        </authorList>
    </citation>
    <scope>NUCLEOTIDE SEQUENCE</scope>
    <source>
        <strain evidence="2">DSM 26174</strain>
    </source>
</reference>
<accession>A0AAE3XI39</accession>
<dbReference type="Gene3D" id="1.20.1640.10">
    <property type="entry name" value="Multidrug efflux transporter AcrB transmembrane domain"/>
    <property type="match status" value="2"/>
</dbReference>
<dbReference type="EMBL" id="JAVDQD010000001">
    <property type="protein sequence ID" value="MDR6238116.1"/>
    <property type="molecule type" value="Genomic_DNA"/>
</dbReference>
<dbReference type="InterPro" id="IPR001036">
    <property type="entry name" value="Acrflvin-R"/>
</dbReference>
<dbReference type="AlphaFoldDB" id="A0AAE3XI39"/>
<evidence type="ECO:0000313" key="3">
    <source>
        <dbReference type="Proteomes" id="UP001185092"/>
    </source>
</evidence>
<dbReference type="PRINTS" id="PR00702">
    <property type="entry name" value="ACRIFLAVINRP"/>
</dbReference>
<proteinExistence type="predicted"/>
<keyword evidence="1" id="KW-0812">Transmembrane</keyword>
<feature type="transmembrane region" description="Helical" evidence="1">
    <location>
        <begin position="533"/>
        <end position="553"/>
    </location>
</feature>
<dbReference type="SUPFAM" id="SSF82866">
    <property type="entry name" value="Multidrug efflux transporter AcrB transmembrane domain"/>
    <property type="match status" value="2"/>
</dbReference>
<keyword evidence="1" id="KW-1133">Transmembrane helix</keyword>
<feature type="transmembrane region" description="Helical" evidence="1">
    <location>
        <begin position="857"/>
        <end position="876"/>
    </location>
</feature>
<keyword evidence="3" id="KW-1185">Reference proteome</keyword>
<gene>
    <name evidence="2" type="ORF">HNQ88_001092</name>
</gene>
<dbReference type="Proteomes" id="UP001185092">
    <property type="component" value="Unassembled WGS sequence"/>
</dbReference>
<keyword evidence="1" id="KW-0472">Membrane</keyword>
<dbReference type="GO" id="GO:0005886">
    <property type="term" value="C:plasma membrane"/>
    <property type="evidence" value="ECO:0007669"/>
    <property type="project" value="TreeGrafter"/>
</dbReference>
<name>A0AAE3XI39_9BACT</name>
<evidence type="ECO:0000256" key="1">
    <source>
        <dbReference type="SAM" id="Phobius"/>
    </source>
</evidence>
<dbReference type="PANTHER" id="PTHR32063:SF0">
    <property type="entry name" value="SWARMING MOTILITY PROTEIN SWRC"/>
    <property type="match status" value="1"/>
</dbReference>
<evidence type="ECO:0000313" key="2">
    <source>
        <dbReference type="EMBL" id="MDR6238116.1"/>
    </source>
</evidence>
<protein>
    <submittedName>
        <fullName evidence="2">HAE1 family hydrophobic/amphiphilic exporter-1</fullName>
    </submittedName>
</protein>
<feature type="transmembrane region" description="Helical" evidence="1">
    <location>
        <begin position="959"/>
        <end position="977"/>
    </location>
</feature>
<feature type="transmembrane region" description="Helical" evidence="1">
    <location>
        <begin position="909"/>
        <end position="929"/>
    </location>
</feature>
<sequence>MKITRFAVERPVTTTMLFLGLLLFGILSYFKLPVNMLPQVSAPYITITTPYLGADPETIASDITEKIEDEVATISGIKNLRSYSMENISIISVEFYADKNADKALNDVKAKLELAVPKLPKEAEKSTVETINFTEAPVIKMILTGDKSISEIYDYADRHLKDRFNQLNGTSKVEIKGGAEREIKILADPIKIIEMNTSLEDLATGIGSTNTRLTGGDFINQDRQFSIETGKRFETIQALNDSYIMTAKGRKRLGDFAQIVDSTKTIKKRSIYYDNISGKRHYNCVFIEVSKNSTANAVQVAEDIKNLAKQIETELPDGMAIHIPIDDSVYTKSSVDDALVNVGLGILITGLILYFFLNNARTTLIVSISIPVSLIATFVAIQQIDGSLNMMTLMSFSVAVGALISNSIIVIDNILRLKREGMDIKEAAVSGTQEVMMAVIASTGTNLVVFLPIASMNSMTGAFFKEYALTISAATIISLIVSFMLTPMLASVLLKKESKASRFSKFINALFGILEDKYERSLSALIKNKKRPLILFAIMIGVFILTTELLPFIGFEFEPKEDNGDVYIELEMPSGSTLNQTGELLKLVEDNISKHAEVESIVSMVGEKNNTTIGSNYAKIHLKLNSKKNRTFSNEEFAALLNTELNKIPEIIPMVSTKSSDDSGTPLQLILQSSDQKKLLEASLKVEKALKNMPELLNSQSTYRPGNPKIVLEPKLHLMADTHTNPYDVALTVRNNINGLKASVFKEKGKEYDITLSLPNNHVNTIDKVNAIPVFTSKGTYRVDQLTNVNYKQSESKVLRIDKINSIEFSATPIASVLQGDAKQAVDKRMSEIELPSGVSYRWSGNIEEMESAGFDMLVTLILAIILMYMLLASLLENFWHPIIIFTTVPMAMIGVFLLMFLGGTSLNIMSVLAIITLLGLVVNDSILIHDYTSQLHNIHGLPIRKATLQACKTKMKTVIMTSAAIISGMLPNALGIGDAGAEYRTPMAIVTIGGMITATILTLYVIPSLFYIAKNKKVRQKKIVKLTQESFSNS</sequence>
<organism evidence="2 3">
    <name type="scientific">Aureibacter tunicatorum</name>
    <dbReference type="NCBI Taxonomy" id="866807"/>
    <lineage>
        <taxon>Bacteria</taxon>
        <taxon>Pseudomonadati</taxon>
        <taxon>Bacteroidota</taxon>
        <taxon>Cytophagia</taxon>
        <taxon>Cytophagales</taxon>
        <taxon>Persicobacteraceae</taxon>
        <taxon>Aureibacter</taxon>
    </lineage>
</organism>
<feature type="transmembrane region" description="Helical" evidence="1">
    <location>
        <begin position="390"/>
        <end position="415"/>
    </location>
</feature>
<feature type="transmembrane region" description="Helical" evidence="1">
    <location>
        <begin position="467"/>
        <end position="494"/>
    </location>
</feature>
<dbReference type="InterPro" id="IPR027463">
    <property type="entry name" value="AcrB_DN_DC_subdom"/>
</dbReference>
<feature type="transmembrane region" description="Helical" evidence="1">
    <location>
        <begin position="364"/>
        <end position="384"/>
    </location>
</feature>
<dbReference type="SUPFAM" id="SSF82693">
    <property type="entry name" value="Multidrug efflux transporter AcrB pore domain, PN1, PN2, PC1 and PC2 subdomains"/>
    <property type="match status" value="3"/>
</dbReference>
<dbReference type="SUPFAM" id="SSF82714">
    <property type="entry name" value="Multidrug efflux transporter AcrB TolC docking domain, DN and DC subdomains"/>
    <property type="match status" value="1"/>
</dbReference>
<dbReference type="Pfam" id="PF00873">
    <property type="entry name" value="ACR_tran"/>
    <property type="match status" value="1"/>
</dbReference>
<dbReference type="GO" id="GO:0042910">
    <property type="term" value="F:xenobiotic transmembrane transporter activity"/>
    <property type="evidence" value="ECO:0007669"/>
    <property type="project" value="TreeGrafter"/>
</dbReference>
<feature type="transmembrane region" description="Helical" evidence="1">
    <location>
        <begin position="435"/>
        <end position="455"/>
    </location>
</feature>
<feature type="transmembrane region" description="Helical" evidence="1">
    <location>
        <begin position="338"/>
        <end position="357"/>
    </location>
</feature>
<dbReference type="Gene3D" id="3.30.70.1440">
    <property type="entry name" value="Multidrug efflux transporter AcrB pore domain"/>
    <property type="match status" value="1"/>
</dbReference>
<feature type="transmembrane region" description="Helical" evidence="1">
    <location>
        <begin position="883"/>
        <end position="903"/>
    </location>
</feature>
<dbReference type="Gene3D" id="3.30.2090.10">
    <property type="entry name" value="Multidrug efflux transporter AcrB TolC docking domain, DN and DC subdomains"/>
    <property type="match status" value="2"/>
</dbReference>
<feature type="transmembrane region" description="Helical" evidence="1">
    <location>
        <begin position="12"/>
        <end position="30"/>
    </location>
</feature>
<dbReference type="Gene3D" id="3.30.70.1430">
    <property type="entry name" value="Multidrug efflux transporter AcrB pore domain"/>
    <property type="match status" value="2"/>
</dbReference>
<dbReference type="Gene3D" id="3.30.70.1320">
    <property type="entry name" value="Multidrug efflux transporter AcrB pore domain like"/>
    <property type="match status" value="1"/>
</dbReference>
<dbReference type="RefSeq" id="WP_309937584.1">
    <property type="nucleotide sequence ID" value="NZ_AP025305.1"/>
</dbReference>